<dbReference type="InterPro" id="IPR026523">
    <property type="entry name" value="PNMA"/>
</dbReference>
<evidence type="ECO:0000259" key="2">
    <source>
        <dbReference type="PROSITE" id="PS50158"/>
    </source>
</evidence>
<keyword evidence="4" id="KW-1185">Reference proteome</keyword>
<proteinExistence type="predicted"/>
<evidence type="ECO:0000313" key="4">
    <source>
        <dbReference type="Proteomes" id="UP001501920"/>
    </source>
</evidence>
<dbReference type="Ensembl" id="ENSPNAT00000011866.2">
    <property type="protein sequence ID" value="ENSPNAP00000023742.2"/>
    <property type="gene ID" value="ENSPNAG00000008260.2"/>
</dbReference>
<dbReference type="SUPFAM" id="SSF57756">
    <property type="entry name" value="Retrovirus zinc finger-like domains"/>
    <property type="match status" value="1"/>
</dbReference>
<reference evidence="3" key="3">
    <citation type="submission" date="2025-09" db="UniProtKB">
        <authorList>
            <consortium name="Ensembl"/>
        </authorList>
    </citation>
    <scope>IDENTIFICATION</scope>
</reference>
<dbReference type="Proteomes" id="UP001501920">
    <property type="component" value="Chromosome 5"/>
</dbReference>
<dbReference type="GO" id="GO:0008270">
    <property type="term" value="F:zinc ion binding"/>
    <property type="evidence" value="ECO:0007669"/>
    <property type="project" value="UniProtKB-KW"/>
</dbReference>
<dbReference type="InterPro" id="IPR001969">
    <property type="entry name" value="Aspartic_peptidase_AS"/>
</dbReference>
<sequence>MESLKGPALEIVRALRFSKPEAKSDEFLDAINRAFGSPESGEDLYFSFCLMQQKSGVKRLEPFLTRVVQKGGIMAKDMDRVRIEQLFRGAVNAKLLLLQLCLKERRNQPPNFLDLLSEIRAEEEYERSRHKVRPHVRQVGAQEDVEADSVPVQSLKAELKTLKVEMAELAEKPRGNADEVKPLLLSSVHQRCKDSASEVTALKKDVNRMKQKVKNLTEKDSESVILAASAKVDTPKYYLGADPKLPSTKDGGDFFCYQCGEDGHIATKCTLPENEKKVIRKLIFSLHRTNKNSQNPYNHDTLDKERHCSVRKQAVNAIGTVSVPEGLIGPTPTAQIRINGHPCTALLDSGSQVTIIFEDWYEQHLSYVPIHQVSGLAIWGLSSSSYPYRGYIVVDVQFPKEYTGAPETLSVLALVCPGPKTPDQTPVILGTNANLFKRPASLCTETAGVRLTRVLGADSGTDVSVPISNRKGVTAECGNENVGHVKWMGPGCLVMAPQQTRCVSCKVDLWCQYAMA</sequence>
<dbReference type="Gene3D" id="4.10.60.10">
    <property type="entry name" value="Zinc finger, CCHC-type"/>
    <property type="match status" value="1"/>
</dbReference>
<dbReference type="GO" id="GO:0006508">
    <property type="term" value="P:proteolysis"/>
    <property type="evidence" value="ECO:0007669"/>
    <property type="project" value="InterPro"/>
</dbReference>
<dbReference type="PANTHER" id="PTHR23095:SF51">
    <property type="entry name" value="PARANEOPLASTIC ANTIGEN MA1 HOMOLOG-RELATED"/>
    <property type="match status" value="1"/>
</dbReference>
<dbReference type="InterPro" id="IPR001878">
    <property type="entry name" value="Znf_CCHC"/>
</dbReference>
<feature type="domain" description="CCHC-type" evidence="2">
    <location>
        <begin position="256"/>
        <end position="269"/>
    </location>
</feature>
<dbReference type="InterPro" id="IPR048270">
    <property type="entry name" value="PNMA_C"/>
</dbReference>
<dbReference type="GO" id="GO:0004190">
    <property type="term" value="F:aspartic-type endopeptidase activity"/>
    <property type="evidence" value="ECO:0007669"/>
    <property type="project" value="InterPro"/>
</dbReference>
<dbReference type="AlphaFoldDB" id="A0A3B4DH60"/>
<dbReference type="OMA" id="CLKERRN"/>
<dbReference type="InterPro" id="IPR021109">
    <property type="entry name" value="Peptidase_aspartic_dom_sf"/>
</dbReference>
<dbReference type="SUPFAM" id="SSF50630">
    <property type="entry name" value="Acid proteases"/>
    <property type="match status" value="1"/>
</dbReference>
<dbReference type="InterPro" id="IPR036875">
    <property type="entry name" value="Znf_CCHC_sf"/>
</dbReference>
<dbReference type="STRING" id="42514.ENSPNAP00000023742"/>
<dbReference type="PROSITE" id="PS50158">
    <property type="entry name" value="ZF_CCHC"/>
    <property type="match status" value="1"/>
</dbReference>
<dbReference type="CDD" id="cd00303">
    <property type="entry name" value="retropepsin_like"/>
    <property type="match status" value="1"/>
</dbReference>
<keyword evidence="1" id="KW-0479">Metal-binding</keyword>
<evidence type="ECO:0000313" key="3">
    <source>
        <dbReference type="Ensembl" id="ENSPNAP00000023742.2"/>
    </source>
</evidence>
<accession>A0A3B4DH60</accession>
<dbReference type="PROSITE" id="PS00141">
    <property type="entry name" value="ASP_PROTEASE"/>
    <property type="match status" value="1"/>
</dbReference>
<dbReference type="GeneTree" id="ENSGT01030000234522"/>
<evidence type="ECO:0000256" key="1">
    <source>
        <dbReference type="PROSITE-ProRule" id="PRU00047"/>
    </source>
</evidence>
<keyword evidence="1" id="KW-0863">Zinc-finger</keyword>
<reference evidence="3 4" key="1">
    <citation type="submission" date="2020-10" db="EMBL/GenBank/DDBJ databases">
        <title>Pygocentrus nattereri (red-bellied piranha) genome, fPygNat1, primary haplotype.</title>
        <authorList>
            <person name="Myers G."/>
            <person name="Meyer A."/>
            <person name="Karagic N."/>
            <person name="Pippel M."/>
            <person name="Winkler S."/>
            <person name="Tracey A."/>
            <person name="Wood J."/>
            <person name="Formenti G."/>
            <person name="Howe K."/>
            <person name="Fedrigo O."/>
            <person name="Jarvis E.D."/>
        </authorList>
    </citation>
    <scope>NUCLEOTIDE SEQUENCE [LARGE SCALE GENOMIC DNA]</scope>
</reference>
<dbReference type="PANTHER" id="PTHR23095">
    <property type="entry name" value="PARANEOPLASTIC ANTIGEN"/>
    <property type="match status" value="1"/>
</dbReference>
<dbReference type="Gene3D" id="2.40.70.10">
    <property type="entry name" value="Acid Proteases"/>
    <property type="match status" value="1"/>
</dbReference>
<keyword evidence="1" id="KW-0862">Zinc</keyword>
<dbReference type="Pfam" id="PF14893">
    <property type="entry name" value="PNMA"/>
    <property type="match status" value="1"/>
</dbReference>
<reference evidence="3" key="2">
    <citation type="submission" date="2025-08" db="UniProtKB">
        <authorList>
            <consortium name="Ensembl"/>
        </authorList>
    </citation>
    <scope>IDENTIFICATION</scope>
</reference>
<name>A0A3B4DH60_PYGNA</name>
<protein>
    <recommendedName>
        <fullName evidence="2">CCHC-type domain-containing protein</fullName>
    </recommendedName>
</protein>
<dbReference type="Pfam" id="PF00098">
    <property type="entry name" value="zf-CCHC"/>
    <property type="match status" value="1"/>
</dbReference>
<dbReference type="GO" id="GO:0003676">
    <property type="term" value="F:nucleic acid binding"/>
    <property type="evidence" value="ECO:0007669"/>
    <property type="project" value="InterPro"/>
</dbReference>
<organism evidence="3 4">
    <name type="scientific">Pygocentrus nattereri</name>
    <name type="common">Red-bellied piranha</name>
    <dbReference type="NCBI Taxonomy" id="42514"/>
    <lineage>
        <taxon>Eukaryota</taxon>
        <taxon>Metazoa</taxon>
        <taxon>Chordata</taxon>
        <taxon>Craniata</taxon>
        <taxon>Vertebrata</taxon>
        <taxon>Euteleostomi</taxon>
        <taxon>Actinopterygii</taxon>
        <taxon>Neopterygii</taxon>
        <taxon>Teleostei</taxon>
        <taxon>Ostariophysi</taxon>
        <taxon>Characiformes</taxon>
        <taxon>Characoidei</taxon>
        <taxon>Pygocentrus</taxon>
    </lineage>
</organism>